<gene>
    <name evidence="1" type="ORF">Fadolivirus_1_1383</name>
</gene>
<keyword evidence="2" id="KW-1185">Reference proteome</keyword>
<proteinExistence type="predicted"/>
<sequence>MIKIHEPTKENPYRINKSEKIILRTACSAGVNRSAVVREILKRNISNDSIIYPQHGADYGDHDRNKIMCAKTDVPDGFNEIFGCKKSRNVQETLYEKMGHDEPEEAQLKVLANDYREEYTRLIKDHYWSIDTKFKNVFVVINNDEPVIDLVIKRLSELNVDIDLVILRLPDTIYYTDNPKIKSQSVEAYNQFIELVNPLFKFE</sequence>
<protein>
    <submittedName>
        <fullName evidence="1">Uncharacterized protein</fullName>
    </submittedName>
</protein>
<evidence type="ECO:0000313" key="1">
    <source>
        <dbReference type="EMBL" id="QKF94841.1"/>
    </source>
</evidence>
<accession>A0A7D3R259</accession>
<name>A0A7D3R259_9VIRU</name>
<dbReference type="EMBL" id="MT418680">
    <property type="protein sequence ID" value="QKF94841.1"/>
    <property type="molecule type" value="Genomic_DNA"/>
</dbReference>
<reference evidence="1 2" key="1">
    <citation type="submission" date="2020-04" db="EMBL/GenBank/DDBJ databases">
        <title>Advantages and limits of metagenomic assembly and binning of a giant virus.</title>
        <authorList>
            <person name="Schulz F."/>
            <person name="Andreani J."/>
            <person name="Francis R."/>
            <person name="Boudjemaa H."/>
            <person name="Bou Khalil J.Y."/>
            <person name="Lee J."/>
            <person name="La Scola B."/>
            <person name="Woyke T."/>
        </authorList>
    </citation>
    <scope>NUCLEOTIDE SEQUENCE [LARGE SCALE GENOMIC DNA]</scope>
    <source>
        <strain evidence="1 2">FV1/VV64</strain>
    </source>
</reference>
<dbReference type="Proteomes" id="UP001162001">
    <property type="component" value="Segment"/>
</dbReference>
<evidence type="ECO:0000313" key="2">
    <source>
        <dbReference type="Proteomes" id="UP001162001"/>
    </source>
</evidence>
<organism evidence="1 2">
    <name type="scientific">Fadolivirus FV1/VV64</name>
    <dbReference type="NCBI Taxonomy" id="3070911"/>
    <lineage>
        <taxon>Viruses</taxon>
        <taxon>Varidnaviria</taxon>
        <taxon>Bamfordvirae</taxon>
        <taxon>Nucleocytoviricota</taxon>
        <taxon>Megaviricetes</taxon>
        <taxon>Imitervirales</taxon>
        <taxon>Mimiviridae</taxon>
        <taxon>Klosneuvirinae</taxon>
        <taxon>Fadolivirus</taxon>
        <taxon>Fadolivirus algeromassiliense</taxon>
    </lineage>
</organism>